<feature type="active site" description="Proton acceptor" evidence="2">
    <location>
        <position position="126"/>
    </location>
</feature>
<feature type="active site" description="Proton donor" evidence="2">
    <location>
        <position position="45"/>
    </location>
</feature>
<dbReference type="PANTHER" id="PTHR35561">
    <property type="entry name" value="RNA 2',3'-CYCLIC PHOSPHODIESTERASE"/>
    <property type="match status" value="1"/>
</dbReference>
<gene>
    <name evidence="3" type="primary">thpR</name>
    <name evidence="3" type="ORF">IAB16_01765</name>
</gene>
<name>A0A940DG60_9FIRM</name>
<feature type="short sequence motif" description="HXTX 1" evidence="2">
    <location>
        <begin position="45"/>
        <end position="48"/>
    </location>
</feature>
<keyword evidence="1 2" id="KW-0378">Hydrolase</keyword>
<dbReference type="NCBIfam" id="TIGR02258">
    <property type="entry name" value="2_5_ligase"/>
    <property type="match status" value="1"/>
</dbReference>
<dbReference type="InterPro" id="IPR004175">
    <property type="entry name" value="RNA_CPDase"/>
</dbReference>
<dbReference type="EC" id="3.1.4.58" evidence="2"/>
<dbReference type="HAMAP" id="MF_01940">
    <property type="entry name" value="RNA_CPDase"/>
    <property type="match status" value="1"/>
</dbReference>
<accession>A0A940DG60</accession>
<dbReference type="InterPro" id="IPR009097">
    <property type="entry name" value="Cyclic_Pdiesterase"/>
</dbReference>
<dbReference type="AlphaFoldDB" id="A0A940DG60"/>
<dbReference type="PANTHER" id="PTHR35561:SF1">
    <property type="entry name" value="RNA 2',3'-CYCLIC PHOSPHODIESTERASE"/>
    <property type="match status" value="1"/>
</dbReference>
<dbReference type="GO" id="GO:0008664">
    <property type="term" value="F:RNA 2',3'-cyclic 3'-phosphodiesterase activity"/>
    <property type="evidence" value="ECO:0007669"/>
    <property type="project" value="UniProtKB-EC"/>
</dbReference>
<dbReference type="EMBL" id="JADINF010000043">
    <property type="protein sequence ID" value="MBO8423739.1"/>
    <property type="molecule type" value="Genomic_DNA"/>
</dbReference>
<reference evidence="3" key="1">
    <citation type="submission" date="2020-10" db="EMBL/GenBank/DDBJ databases">
        <authorList>
            <person name="Gilroy R."/>
        </authorList>
    </citation>
    <scope>NUCLEOTIDE SEQUENCE</scope>
    <source>
        <strain evidence="3">517</strain>
    </source>
</reference>
<comment type="caution">
    <text evidence="3">The sequence shown here is derived from an EMBL/GenBank/DDBJ whole genome shotgun (WGS) entry which is preliminary data.</text>
</comment>
<protein>
    <recommendedName>
        <fullName evidence="2">RNA 2',3'-cyclic phosphodiesterase</fullName>
        <shortName evidence="2">RNA 2',3'-CPDase</shortName>
        <ecNumber evidence="2">3.1.4.58</ecNumber>
    </recommendedName>
</protein>
<evidence type="ECO:0000256" key="1">
    <source>
        <dbReference type="ARBA" id="ARBA00022801"/>
    </source>
</evidence>
<evidence type="ECO:0000313" key="3">
    <source>
        <dbReference type="EMBL" id="MBO8423739.1"/>
    </source>
</evidence>
<feature type="short sequence motif" description="HXTX 2" evidence="2">
    <location>
        <begin position="126"/>
        <end position="129"/>
    </location>
</feature>
<organism evidence="3 4">
    <name type="scientific">Candidatus Stercoripulliclostridium pullicola</name>
    <dbReference type="NCBI Taxonomy" id="2840953"/>
    <lineage>
        <taxon>Bacteria</taxon>
        <taxon>Bacillati</taxon>
        <taxon>Bacillota</taxon>
        <taxon>Clostridia</taxon>
        <taxon>Eubacteriales</taxon>
        <taxon>Candidatus Stercoripulliclostridium</taxon>
    </lineage>
</organism>
<dbReference type="Pfam" id="PF13563">
    <property type="entry name" value="2_5_RNA_ligase2"/>
    <property type="match status" value="1"/>
</dbReference>
<dbReference type="GO" id="GO:0004113">
    <property type="term" value="F:2',3'-cyclic-nucleotide 3'-phosphodiesterase activity"/>
    <property type="evidence" value="ECO:0007669"/>
    <property type="project" value="InterPro"/>
</dbReference>
<comment type="similarity">
    <text evidence="2">Belongs to the 2H phosphoesterase superfamily. ThpR family.</text>
</comment>
<sequence>MGNGKIRLFAAILPDDATVAALRNAARELRADCLRGNFVPPENYHVTLAFIGETAEAEKAAEAVRAVEAAPFTLTLAKVGKFSRTRGDIYWYGVRVSAALEALYAEAQTELTARGFELEKRAFRPHVTLARDVVRKSNKEIQAPEICFKVSAIALMRSDRIDGCLVYSPVEIKELH</sequence>
<dbReference type="Gene3D" id="3.90.1140.10">
    <property type="entry name" value="Cyclic phosphodiesterase"/>
    <property type="match status" value="1"/>
</dbReference>
<reference evidence="3" key="2">
    <citation type="journal article" date="2021" name="PeerJ">
        <title>Extensive microbial diversity within the chicken gut microbiome revealed by metagenomics and culture.</title>
        <authorList>
            <person name="Gilroy R."/>
            <person name="Ravi A."/>
            <person name="Getino M."/>
            <person name="Pursley I."/>
            <person name="Horton D.L."/>
            <person name="Alikhan N.F."/>
            <person name="Baker D."/>
            <person name="Gharbi K."/>
            <person name="Hall N."/>
            <person name="Watson M."/>
            <person name="Adriaenssens E.M."/>
            <person name="Foster-Nyarko E."/>
            <person name="Jarju S."/>
            <person name="Secka A."/>
            <person name="Antonio M."/>
            <person name="Oren A."/>
            <person name="Chaudhuri R.R."/>
            <person name="La Ragione R."/>
            <person name="Hildebrand F."/>
            <person name="Pallen M.J."/>
        </authorList>
    </citation>
    <scope>NUCLEOTIDE SEQUENCE</scope>
    <source>
        <strain evidence="3">517</strain>
    </source>
</reference>
<comment type="catalytic activity">
    <reaction evidence="2">
        <text>a 3'-end 2',3'-cyclophospho-ribonucleotide-RNA + H2O = a 3'-end 2'-phospho-ribonucleotide-RNA + H(+)</text>
        <dbReference type="Rhea" id="RHEA:11828"/>
        <dbReference type="Rhea" id="RHEA-COMP:10464"/>
        <dbReference type="Rhea" id="RHEA-COMP:17353"/>
        <dbReference type="ChEBI" id="CHEBI:15377"/>
        <dbReference type="ChEBI" id="CHEBI:15378"/>
        <dbReference type="ChEBI" id="CHEBI:83064"/>
        <dbReference type="ChEBI" id="CHEBI:173113"/>
        <dbReference type="EC" id="3.1.4.58"/>
    </reaction>
</comment>
<comment type="function">
    <text evidence="2">Hydrolyzes RNA 2',3'-cyclic phosphodiester to an RNA 2'-phosphomonoester.</text>
</comment>
<evidence type="ECO:0000313" key="4">
    <source>
        <dbReference type="Proteomes" id="UP000727857"/>
    </source>
</evidence>
<proteinExistence type="inferred from homology"/>
<dbReference type="Proteomes" id="UP000727857">
    <property type="component" value="Unassembled WGS sequence"/>
</dbReference>
<evidence type="ECO:0000256" key="2">
    <source>
        <dbReference type="HAMAP-Rule" id="MF_01940"/>
    </source>
</evidence>
<dbReference type="SUPFAM" id="SSF55144">
    <property type="entry name" value="LigT-like"/>
    <property type="match status" value="1"/>
</dbReference>